<proteinExistence type="predicted"/>
<dbReference type="EMBL" id="CP091430">
    <property type="protein sequence ID" value="UVI31347.1"/>
    <property type="molecule type" value="Genomic_DNA"/>
</dbReference>
<dbReference type="GO" id="GO:0008483">
    <property type="term" value="F:transaminase activity"/>
    <property type="evidence" value="ECO:0007669"/>
    <property type="project" value="UniProtKB-KW"/>
</dbReference>
<dbReference type="RefSeq" id="WP_258387409.1">
    <property type="nucleotide sequence ID" value="NZ_CP091430.1"/>
</dbReference>
<feature type="domain" description="Aminotransferase class V" evidence="1">
    <location>
        <begin position="6"/>
        <end position="353"/>
    </location>
</feature>
<reference evidence="2" key="1">
    <citation type="submission" date="2022-01" db="EMBL/GenBank/DDBJ databases">
        <title>Paenibacillus spongiae sp. nov., isolated from marine sponge.</title>
        <authorList>
            <person name="Li Z."/>
            <person name="Zhang M."/>
        </authorList>
    </citation>
    <scope>NUCLEOTIDE SEQUENCE</scope>
    <source>
        <strain evidence="2">PHS-Z3</strain>
    </source>
</reference>
<keyword evidence="2" id="KW-0032">Aminotransferase</keyword>
<dbReference type="InterPro" id="IPR015424">
    <property type="entry name" value="PyrdxlP-dep_Trfase"/>
</dbReference>
<evidence type="ECO:0000313" key="3">
    <source>
        <dbReference type="Proteomes" id="UP001057877"/>
    </source>
</evidence>
<dbReference type="PANTHER" id="PTHR43586:SF15">
    <property type="entry name" value="BLR3095 PROTEIN"/>
    <property type="match status" value="1"/>
</dbReference>
<accession>A0ABY5SF05</accession>
<dbReference type="InterPro" id="IPR015422">
    <property type="entry name" value="PyrdxlP-dep_Trfase_small"/>
</dbReference>
<keyword evidence="2" id="KW-0808">Transferase</keyword>
<dbReference type="Gene3D" id="3.40.640.10">
    <property type="entry name" value="Type I PLP-dependent aspartate aminotransferase-like (Major domain)"/>
    <property type="match status" value="1"/>
</dbReference>
<evidence type="ECO:0000313" key="2">
    <source>
        <dbReference type="EMBL" id="UVI31347.1"/>
    </source>
</evidence>
<dbReference type="PANTHER" id="PTHR43586">
    <property type="entry name" value="CYSTEINE DESULFURASE"/>
    <property type="match status" value="1"/>
</dbReference>
<evidence type="ECO:0000259" key="1">
    <source>
        <dbReference type="Pfam" id="PF00266"/>
    </source>
</evidence>
<name>A0ABY5SF05_9BACL</name>
<dbReference type="InterPro" id="IPR000192">
    <property type="entry name" value="Aminotrans_V_dom"/>
</dbReference>
<sequence length="360" mass="40186">MDSCTWLYNGAETPPLAGAVEALQEYMRNREGGPLGRERNSEVEQSLRENIARLINGSAKDVALVSNASEAITLIVQALRLQAGDNVIINTLEFPSGVLPYLLLREHGVEVRLVEHTDWTVSVDDMMAMVDERTKLVMASHVSFVSGARLDYQELHRRLLRTNALLLLDVTQSLGAVPVDLQAADIVVCSSYKWLMSIHGLGLLALNPARTERLLPGSAGWRGVTELFYPERFSSFEYYPDARRFELGYPNYAAIYTMEYSTGLLLKTGIDQVERHIVQLGGYLIERLLESGRSVMTPVEEKNRAGNISFVCENGEETANRLLQEHNIYLWGGDGRIRASVHLFNDSNDIDSLIAVLSRS</sequence>
<dbReference type="Pfam" id="PF00266">
    <property type="entry name" value="Aminotran_5"/>
    <property type="match status" value="1"/>
</dbReference>
<dbReference type="Proteomes" id="UP001057877">
    <property type="component" value="Chromosome"/>
</dbReference>
<keyword evidence="3" id="KW-1185">Reference proteome</keyword>
<dbReference type="SUPFAM" id="SSF53383">
    <property type="entry name" value="PLP-dependent transferases"/>
    <property type="match status" value="1"/>
</dbReference>
<protein>
    <submittedName>
        <fullName evidence="2">Aminotransferase class V-fold PLP-dependent enzyme</fullName>
    </submittedName>
</protein>
<dbReference type="Gene3D" id="3.90.1150.10">
    <property type="entry name" value="Aspartate Aminotransferase, domain 1"/>
    <property type="match status" value="1"/>
</dbReference>
<organism evidence="2 3">
    <name type="scientific">Paenibacillus spongiae</name>
    <dbReference type="NCBI Taxonomy" id="2909671"/>
    <lineage>
        <taxon>Bacteria</taxon>
        <taxon>Bacillati</taxon>
        <taxon>Bacillota</taxon>
        <taxon>Bacilli</taxon>
        <taxon>Bacillales</taxon>
        <taxon>Paenibacillaceae</taxon>
        <taxon>Paenibacillus</taxon>
    </lineage>
</organism>
<gene>
    <name evidence="2" type="ORF">L1F29_05850</name>
</gene>
<dbReference type="InterPro" id="IPR015421">
    <property type="entry name" value="PyrdxlP-dep_Trfase_major"/>
</dbReference>